<sequence>MKKYLALSLLALTALASACSGTREGKPLVEPSTIISSPENWHQYERQHVRFYEQFTAFDAKGEEIPRGAFLERLAQGNYYPVRLRAGNGSFHYQLYKLSPYDDDYVRAAVRQTGQNAYGYFQMEGKTLPDFSFVDLKGNVYTQETLRGKTVVLKGWFIKCTACVREMPELNQLVKQYENRDDILFLSLAFDSEEDLKAFAQKRAFDYAIVPSQEKYLREDLNLSMYPTHIVINKQGLITYVVNDVRELIPLLERQVRETS</sequence>
<evidence type="ECO:0000313" key="3">
    <source>
        <dbReference type="EMBL" id="MBB5283400.1"/>
    </source>
</evidence>
<dbReference type="Proteomes" id="UP000557307">
    <property type="component" value="Unassembled WGS sequence"/>
</dbReference>
<dbReference type="PROSITE" id="PS51257">
    <property type="entry name" value="PROKAR_LIPOPROTEIN"/>
    <property type="match status" value="1"/>
</dbReference>
<gene>
    <name evidence="3" type="ORF">HNQ92_001526</name>
</gene>
<dbReference type="InterPro" id="IPR013766">
    <property type="entry name" value="Thioredoxin_domain"/>
</dbReference>
<dbReference type="PANTHER" id="PTHR42852:SF13">
    <property type="entry name" value="PROTEIN DIPZ"/>
    <property type="match status" value="1"/>
</dbReference>
<evidence type="ECO:0000313" key="4">
    <source>
        <dbReference type="Proteomes" id="UP000557307"/>
    </source>
</evidence>
<dbReference type="AlphaFoldDB" id="A0A840TTS9"/>
<keyword evidence="1" id="KW-0732">Signal</keyword>
<dbReference type="GO" id="GO:0016491">
    <property type="term" value="F:oxidoreductase activity"/>
    <property type="evidence" value="ECO:0007669"/>
    <property type="project" value="InterPro"/>
</dbReference>
<dbReference type="RefSeq" id="WP_184172758.1">
    <property type="nucleotide sequence ID" value="NZ_JACHGF010000002.1"/>
</dbReference>
<feature type="chain" id="PRO_5032600089" evidence="1">
    <location>
        <begin position="19"/>
        <end position="260"/>
    </location>
</feature>
<accession>A0A840TTS9</accession>
<reference evidence="3 4" key="1">
    <citation type="submission" date="2020-08" db="EMBL/GenBank/DDBJ databases">
        <title>Genomic Encyclopedia of Type Strains, Phase IV (KMG-IV): sequencing the most valuable type-strain genomes for metagenomic binning, comparative biology and taxonomic classification.</title>
        <authorList>
            <person name="Goeker M."/>
        </authorList>
    </citation>
    <scope>NUCLEOTIDE SEQUENCE [LARGE SCALE GENOMIC DNA]</scope>
    <source>
        <strain evidence="3 4">DSM 105074</strain>
    </source>
</reference>
<feature type="domain" description="Thioredoxin" evidence="2">
    <location>
        <begin position="122"/>
        <end position="260"/>
    </location>
</feature>
<organism evidence="3 4">
    <name type="scientific">Rhabdobacter roseus</name>
    <dbReference type="NCBI Taxonomy" id="1655419"/>
    <lineage>
        <taxon>Bacteria</taxon>
        <taxon>Pseudomonadati</taxon>
        <taxon>Bacteroidota</taxon>
        <taxon>Cytophagia</taxon>
        <taxon>Cytophagales</taxon>
        <taxon>Cytophagaceae</taxon>
        <taxon>Rhabdobacter</taxon>
    </lineage>
</organism>
<comment type="caution">
    <text evidence="3">The sequence shown here is derived from an EMBL/GenBank/DDBJ whole genome shotgun (WGS) entry which is preliminary data.</text>
</comment>
<evidence type="ECO:0000259" key="2">
    <source>
        <dbReference type="PROSITE" id="PS51352"/>
    </source>
</evidence>
<dbReference type="EMBL" id="JACHGF010000002">
    <property type="protein sequence ID" value="MBB5283400.1"/>
    <property type="molecule type" value="Genomic_DNA"/>
</dbReference>
<feature type="signal peptide" evidence="1">
    <location>
        <begin position="1"/>
        <end position="18"/>
    </location>
</feature>
<dbReference type="SUPFAM" id="SSF52833">
    <property type="entry name" value="Thioredoxin-like"/>
    <property type="match status" value="1"/>
</dbReference>
<evidence type="ECO:0000256" key="1">
    <source>
        <dbReference type="SAM" id="SignalP"/>
    </source>
</evidence>
<keyword evidence="4" id="KW-1185">Reference proteome</keyword>
<dbReference type="Gene3D" id="3.40.30.10">
    <property type="entry name" value="Glutaredoxin"/>
    <property type="match status" value="1"/>
</dbReference>
<dbReference type="InterPro" id="IPR050553">
    <property type="entry name" value="Thioredoxin_ResA/DsbE_sf"/>
</dbReference>
<dbReference type="PROSITE" id="PS51352">
    <property type="entry name" value="THIOREDOXIN_2"/>
    <property type="match status" value="1"/>
</dbReference>
<name>A0A840TTS9_9BACT</name>
<dbReference type="PANTHER" id="PTHR42852">
    <property type="entry name" value="THIOL:DISULFIDE INTERCHANGE PROTEIN DSBE"/>
    <property type="match status" value="1"/>
</dbReference>
<dbReference type="Pfam" id="PF08534">
    <property type="entry name" value="Redoxin"/>
    <property type="match status" value="1"/>
</dbReference>
<dbReference type="InterPro" id="IPR013740">
    <property type="entry name" value="Redoxin"/>
</dbReference>
<dbReference type="InterPro" id="IPR036249">
    <property type="entry name" value="Thioredoxin-like_sf"/>
</dbReference>
<dbReference type="CDD" id="cd02966">
    <property type="entry name" value="TlpA_like_family"/>
    <property type="match status" value="1"/>
</dbReference>
<protein>
    <submittedName>
        <fullName evidence="3">Peroxiredoxin</fullName>
    </submittedName>
</protein>
<proteinExistence type="predicted"/>